<name>A0A7K0HRC6_PARDI</name>
<comment type="caution">
    <text evidence="1">The sequence shown here is derived from an EMBL/GenBank/DDBJ whole genome shotgun (WGS) entry which is preliminary data.</text>
</comment>
<proteinExistence type="predicted"/>
<gene>
    <name evidence="1" type="ORF">GKD66_21300</name>
</gene>
<evidence type="ECO:0000313" key="2">
    <source>
        <dbReference type="Proteomes" id="UP000441358"/>
    </source>
</evidence>
<accession>A0A7K0HRC6</accession>
<evidence type="ECO:0000313" key="1">
    <source>
        <dbReference type="EMBL" id="MRZ52701.1"/>
    </source>
</evidence>
<dbReference type="AlphaFoldDB" id="A0A7K0HRC6"/>
<dbReference type="RefSeq" id="WP_129944070.1">
    <property type="nucleotide sequence ID" value="NZ_WKMC01000035.1"/>
</dbReference>
<reference evidence="1 2" key="1">
    <citation type="journal article" date="2019" name="Nat. Med.">
        <title>A library of human gut bacterial isolates paired with longitudinal multiomics data enables mechanistic microbiome research.</title>
        <authorList>
            <person name="Poyet M."/>
            <person name="Groussin M."/>
            <person name="Gibbons S.M."/>
            <person name="Avila-Pacheco J."/>
            <person name="Jiang X."/>
            <person name="Kearney S.M."/>
            <person name="Perrotta A.R."/>
            <person name="Berdy B."/>
            <person name="Zhao S."/>
            <person name="Lieberman T.D."/>
            <person name="Swanson P.K."/>
            <person name="Smith M."/>
            <person name="Roesemann S."/>
            <person name="Alexander J.E."/>
            <person name="Rich S.A."/>
            <person name="Livny J."/>
            <person name="Vlamakis H."/>
            <person name="Clish C."/>
            <person name="Bullock K."/>
            <person name="Deik A."/>
            <person name="Scott J."/>
            <person name="Pierce K.A."/>
            <person name="Xavier R.J."/>
            <person name="Alm E.J."/>
        </authorList>
    </citation>
    <scope>NUCLEOTIDE SEQUENCE [LARGE SCALE GENOMIC DNA]</scope>
    <source>
        <strain evidence="1 2">BIOML-A32</strain>
    </source>
</reference>
<dbReference type="Proteomes" id="UP000441358">
    <property type="component" value="Unassembled WGS sequence"/>
</dbReference>
<dbReference type="EMBL" id="WKMC01000035">
    <property type="protein sequence ID" value="MRZ52701.1"/>
    <property type="molecule type" value="Genomic_DNA"/>
</dbReference>
<organism evidence="1 2">
    <name type="scientific">Parabacteroides distasonis</name>
    <dbReference type="NCBI Taxonomy" id="823"/>
    <lineage>
        <taxon>Bacteria</taxon>
        <taxon>Pseudomonadati</taxon>
        <taxon>Bacteroidota</taxon>
        <taxon>Bacteroidia</taxon>
        <taxon>Bacteroidales</taxon>
        <taxon>Tannerellaceae</taxon>
        <taxon>Parabacteroides</taxon>
    </lineage>
</organism>
<protein>
    <submittedName>
        <fullName evidence="1">Uncharacterized protein</fullName>
    </submittedName>
</protein>
<sequence>MEEDYNRMVEDCKRIAVDFKKTVKQSFENLDTTNENYLDEFEGSEEEIYTSFECLKTAMEVKSKLCFFRDDDEHCRYKKRFLIRKL</sequence>